<accession>A0A9D1GNX5</accession>
<name>A0A9D1GNX5_9BACT</name>
<reference evidence="1" key="1">
    <citation type="submission" date="2020-10" db="EMBL/GenBank/DDBJ databases">
        <authorList>
            <person name="Gilroy R."/>
        </authorList>
    </citation>
    <scope>NUCLEOTIDE SEQUENCE</scope>
    <source>
        <strain evidence="1">ChiHecec2B26-709</strain>
    </source>
</reference>
<gene>
    <name evidence="1" type="ORF">IAC35_03020</name>
</gene>
<dbReference type="Proteomes" id="UP000886881">
    <property type="component" value="Unassembled WGS sequence"/>
</dbReference>
<sequence length="159" mass="17474">MTNPLKYAVRRFALRKFRSEVAQSIIPLDSVKCAAVFVDGGLPGADAAETAVRSFFGSRGIAVLLLRPDGKQLNYAGYMRRKFRLPEGGRHEDLFISLSDNPENFASEFEARCSPARFKAGRIQLSGGIFDMIVSPPGDERADQAAVFGAISEYLLKIK</sequence>
<proteinExistence type="predicted"/>
<dbReference type="EMBL" id="DVLC01000057">
    <property type="protein sequence ID" value="HIT46812.1"/>
    <property type="molecule type" value="Genomic_DNA"/>
</dbReference>
<dbReference type="AlphaFoldDB" id="A0A9D1GNX5"/>
<organism evidence="1 2">
    <name type="scientific">Candidatus Cryptobacteroides merdipullorum</name>
    <dbReference type="NCBI Taxonomy" id="2840771"/>
    <lineage>
        <taxon>Bacteria</taxon>
        <taxon>Pseudomonadati</taxon>
        <taxon>Bacteroidota</taxon>
        <taxon>Bacteroidia</taxon>
        <taxon>Bacteroidales</taxon>
        <taxon>Candidatus Cryptobacteroides</taxon>
    </lineage>
</organism>
<evidence type="ECO:0000313" key="2">
    <source>
        <dbReference type="Proteomes" id="UP000886881"/>
    </source>
</evidence>
<comment type="caution">
    <text evidence="1">The sequence shown here is derived from an EMBL/GenBank/DDBJ whole genome shotgun (WGS) entry which is preliminary data.</text>
</comment>
<evidence type="ECO:0000313" key="1">
    <source>
        <dbReference type="EMBL" id="HIT46812.1"/>
    </source>
</evidence>
<protein>
    <submittedName>
        <fullName evidence="1">Uncharacterized protein</fullName>
    </submittedName>
</protein>
<reference evidence="1" key="2">
    <citation type="journal article" date="2021" name="PeerJ">
        <title>Extensive microbial diversity within the chicken gut microbiome revealed by metagenomics and culture.</title>
        <authorList>
            <person name="Gilroy R."/>
            <person name="Ravi A."/>
            <person name="Getino M."/>
            <person name="Pursley I."/>
            <person name="Horton D.L."/>
            <person name="Alikhan N.F."/>
            <person name="Baker D."/>
            <person name="Gharbi K."/>
            <person name="Hall N."/>
            <person name="Watson M."/>
            <person name="Adriaenssens E.M."/>
            <person name="Foster-Nyarko E."/>
            <person name="Jarju S."/>
            <person name="Secka A."/>
            <person name="Antonio M."/>
            <person name="Oren A."/>
            <person name="Chaudhuri R.R."/>
            <person name="La Ragione R."/>
            <person name="Hildebrand F."/>
            <person name="Pallen M.J."/>
        </authorList>
    </citation>
    <scope>NUCLEOTIDE SEQUENCE</scope>
    <source>
        <strain evidence="1">ChiHecec2B26-709</strain>
    </source>
</reference>